<organism evidence="1">
    <name type="scientific">marine metagenome</name>
    <dbReference type="NCBI Taxonomy" id="408172"/>
    <lineage>
        <taxon>unclassified sequences</taxon>
        <taxon>metagenomes</taxon>
        <taxon>ecological metagenomes</taxon>
    </lineage>
</organism>
<gene>
    <name evidence="1" type="ORF">METZ01_LOCUS364083</name>
</gene>
<name>A0A382SMW1_9ZZZZ</name>
<proteinExistence type="predicted"/>
<dbReference type="EMBL" id="UINC01130269">
    <property type="protein sequence ID" value="SVD11229.1"/>
    <property type="molecule type" value="Genomic_DNA"/>
</dbReference>
<dbReference type="PROSITE" id="PS51257">
    <property type="entry name" value="PROKAR_LIPOPROTEIN"/>
    <property type="match status" value="1"/>
</dbReference>
<protein>
    <submittedName>
        <fullName evidence="1">Uncharacterized protein</fullName>
    </submittedName>
</protein>
<reference evidence="1" key="1">
    <citation type="submission" date="2018-05" db="EMBL/GenBank/DDBJ databases">
        <authorList>
            <person name="Lanie J.A."/>
            <person name="Ng W.-L."/>
            <person name="Kazmierczak K.M."/>
            <person name="Andrzejewski T.M."/>
            <person name="Davidsen T.M."/>
            <person name="Wayne K.J."/>
            <person name="Tettelin H."/>
            <person name="Glass J.I."/>
            <person name="Rusch D."/>
            <person name="Podicherti R."/>
            <person name="Tsui H.-C.T."/>
            <person name="Winkler M.E."/>
        </authorList>
    </citation>
    <scope>NUCLEOTIDE SEQUENCE</scope>
</reference>
<accession>A0A382SMW1</accession>
<feature type="non-terminal residue" evidence="1">
    <location>
        <position position="35"/>
    </location>
</feature>
<sequence length="35" mass="3860">MKRLIVLSMVLIALLVSCSSEPEKTFQNPAEVIKA</sequence>
<evidence type="ECO:0000313" key="1">
    <source>
        <dbReference type="EMBL" id="SVD11229.1"/>
    </source>
</evidence>
<dbReference type="AlphaFoldDB" id="A0A382SMW1"/>